<proteinExistence type="predicted"/>
<evidence type="ECO:0000313" key="2">
    <source>
        <dbReference type="Proteomes" id="UP001208570"/>
    </source>
</evidence>
<dbReference type="AlphaFoldDB" id="A0AAD9JK52"/>
<dbReference type="EMBL" id="JAODUP010000260">
    <property type="protein sequence ID" value="KAK2154699.1"/>
    <property type="molecule type" value="Genomic_DNA"/>
</dbReference>
<keyword evidence="2" id="KW-1185">Reference proteome</keyword>
<protein>
    <submittedName>
        <fullName evidence="1">Uncharacterized protein</fullName>
    </submittedName>
</protein>
<dbReference type="Gene3D" id="3.30.70.60">
    <property type="match status" value="1"/>
</dbReference>
<sequence>MAVLGQLCHHHSSRFRHLVQTEETKQGQLFYPFSYFIVSFDSPSEVLPAMRDHCRRDSDVIRPRILRREMELGRPCDHEQCEFGEMNEDLRKRLQINLNKYVKKL</sequence>
<accession>A0AAD9JK52</accession>
<comment type="caution">
    <text evidence="1">The sequence shown here is derived from an EMBL/GenBank/DDBJ whole genome shotgun (WGS) entry which is preliminary data.</text>
</comment>
<dbReference type="InterPro" id="IPR014717">
    <property type="entry name" value="Transl_elong_EF1B/ribsomal_bS6"/>
</dbReference>
<reference evidence="1" key="1">
    <citation type="journal article" date="2023" name="Mol. Biol. Evol.">
        <title>Third-Generation Sequencing Reveals the Adaptive Role of the Epigenome in Three Deep-Sea Polychaetes.</title>
        <authorList>
            <person name="Perez M."/>
            <person name="Aroh O."/>
            <person name="Sun Y."/>
            <person name="Lan Y."/>
            <person name="Juniper S.K."/>
            <person name="Young C.R."/>
            <person name="Angers B."/>
            <person name="Qian P.Y."/>
        </authorList>
    </citation>
    <scope>NUCLEOTIDE SEQUENCE</scope>
    <source>
        <strain evidence="1">P08H-3</strain>
    </source>
</reference>
<name>A0AAD9JK52_9ANNE</name>
<evidence type="ECO:0000313" key="1">
    <source>
        <dbReference type="EMBL" id="KAK2154699.1"/>
    </source>
</evidence>
<organism evidence="1 2">
    <name type="scientific">Paralvinella palmiformis</name>
    <dbReference type="NCBI Taxonomy" id="53620"/>
    <lineage>
        <taxon>Eukaryota</taxon>
        <taxon>Metazoa</taxon>
        <taxon>Spiralia</taxon>
        <taxon>Lophotrochozoa</taxon>
        <taxon>Annelida</taxon>
        <taxon>Polychaeta</taxon>
        <taxon>Sedentaria</taxon>
        <taxon>Canalipalpata</taxon>
        <taxon>Terebellida</taxon>
        <taxon>Terebelliformia</taxon>
        <taxon>Alvinellidae</taxon>
        <taxon>Paralvinella</taxon>
    </lineage>
</organism>
<dbReference type="Proteomes" id="UP001208570">
    <property type="component" value="Unassembled WGS sequence"/>
</dbReference>
<gene>
    <name evidence="1" type="ORF">LSH36_260g05075</name>
</gene>